<dbReference type="EMBL" id="MK072073">
    <property type="protein sequence ID" value="AYV78270.1"/>
    <property type="molecule type" value="Genomic_DNA"/>
</dbReference>
<feature type="coiled-coil region" evidence="1">
    <location>
        <begin position="4"/>
        <end position="31"/>
    </location>
</feature>
<accession>A0A3G4ZTP6</accession>
<protein>
    <submittedName>
        <fullName evidence="2">Uncharacterized protein</fullName>
    </submittedName>
</protein>
<keyword evidence="1" id="KW-0175">Coiled coil</keyword>
<organism evidence="2">
    <name type="scientific">Edafosvirus sp</name>
    <dbReference type="NCBI Taxonomy" id="2487765"/>
    <lineage>
        <taxon>Viruses</taxon>
        <taxon>Varidnaviria</taxon>
        <taxon>Bamfordvirae</taxon>
        <taxon>Nucleocytoviricota</taxon>
        <taxon>Megaviricetes</taxon>
        <taxon>Imitervirales</taxon>
        <taxon>Mimiviridae</taxon>
        <taxon>Klosneuvirinae</taxon>
    </lineage>
</organism>
<name>A0A3G4ZTP6_9VIRU</name>
<gene>
    <name evidence="2" type="ORF">Edafosvirus8_20</name>
</gene>
<evidence type="ECO:0000313" key="2">
    <source>
        <dbReference type="EMBL" id="AYV78270.1"/>
    </source>
</evidence>
<evidence type="ECO:0000256" key="1">
    <source>
        <dbReference type="SAM" id="Coils"/>
    </source>
</evidence>
<sequence>MTELNNLMEKVDNLITQSKKIKETIQDLSIEMYKLQQKDEGKYIIEKIYKMTEADLSLNITKAWICGGPCDGTDEWNERFPDYMVKFGYILNNIVYRVYISDNLIRINNEDLNKNNIHHQPAYLLYQKLLKGQASNYDYLSHIYFQIVDKNEMIYCYGIPF</sequence>
<proteinExistence type="predicted"/>
<reference evidence="2" key="1">
    <citation type="submission" date="2018-10" db="EMBL/GenBank/DDBJ databases">
        <title>Hidden diversity of soil giant viruses.</title>
        <authorList>
            <person name="Schulz F."/>
            <person name="Alteio L."/>
            <person name="Goudeau D."/>
            <person name="Ryan E.M."/>
            <person name="Malmstrom R.R."/>
            <person name="Blanchard J."/>
            <person name="Woyke T."/>
        </authorList>
    </citation>
    <scope>NUCLEOTIDE SEQUENCE</scope>
    <source>
        <strain evidence="2">EDV1</strain>
    </source>
</reference>